<dbReference type="AlphaFoldDB" id="A0A9N8EWJ7"/>
<evidence type="ECO:0000313" key="2">
    <source>
        <dbReference type="Proteomes" id="UP001153069"/>
    </source>
</evidence>
<accession>A0A9N8EWJ7</accession>
<name>A0A9N8EWJ7_9STRA</name>
<comment type="caution">
    <text evidence="1">The sequence shown here is derived from an EMBL/GenBank/DDBJ whole genome shotgun (WGS) entry which is preliminary data.</text>
</comment>
<organism evidence="1 2">
    <name type="scientific">Seminavis robusta</name>
    <dbReference type="NCBI Taxonomy" id="568900"/>
    <lineage>
        <taxon>Eukaryota</taxon>
        <taxon>Sar</taxon>
        <taxon>Stramenopiles</taxon>
        <taxon>Ochrophyta</taxon>
        <taxon>Bacillariophyta</taxon>
        <taxon>Bacillariophyceae</taxon>
        <taxon>Bacillariophycidae</taxon>
        <taxon>Naviculales</taxon>
        <taxon>Naviculaceae</taxon>
        <taxon>Seminavis</taxon>
    </lineage>
</organism>
<gene>
    <name evidence="1" type="ORF">SEMRO_1903_G304511.1</name>
</gene>
<sequence length="171" mass="18736">MENGLRFQHRFRVSFVSHASGFDSLFVQLRIFDGAAALVLPMPALFVSHRHRPEPVWYKPGNGGVTSAAMDSISTRLDSSSNSSEDLSLSGFLPSHGRSSTAVTCIASDGDSPGHTAFALRSYNRNSHRVRTRPRNRANALPTACVAVGSNRETPCRKQRQLEKTGIRSRP</sequence>
<proteinExistence type="predicted"/>
<dbReference type="EMBL" id="CAICTM010001901">
    <property type="protein sequence ID" value="CAB9526876.1"/>
    <property type="molecule type" value="Genomic_DNA"/>
</dbReference>
<dbReference type="Proteomes" id="UP001153069">
    <property type="component" value="Unassembled WGS sequence"/>
</dbReference>
<protein>
    <submittedName>
        <fullName evidence="1">Uncharacterized protein</fullName>
    </submittedName>
</protein>
<evidence type="ECO:0000313" key="1">
    <source>
        <dbReference type="EMBL" id="CAB9526876.1"/>
    </source>
</evidence>
<keyword evidence="2" id="KW-1185">Reference proteome</keyword>
<reference evidence="1" key="1">
    <citation type="submission" date="2020-06" db="EMBL/GenBank/DDBJ databases">
        <authorList>
            <consortium name="Plant Systems Biology data submission"/>
        </authorList>
    </citation>
    <scope>NUCLEOTIDE SEQUENCE</scope>
    <source>
        <strain evidence="1">D6</strain>
    </source>
</reference>